<evidence type="ECO:0000259" key="7">
    <source>
        <dbReference type="SMART" id="SM00657"/>
    </source>
</evidence>
<reference evidence="8 9" key="1">
    <citation type="submission" date="2021-02" db="EMBL/GenBank/DDBJ databases">
        <title>Variation within the Batrachochytrium salamandrivorans European outbreak.</title>
        <authorList>
            <person name="Kelly M."/>
            <person name="Pasmans F."/>
            <person name="Shea T.P."/>
            <person name="Munoz J.F."/>
            <person name="Carranza S."/>
            <person name="Cuomo C.A."/>
            <person name="Martel A."/>
        </authorList>
    </citation>
    <scope>NUCLEOTIDE SEQUENCE [LARGE SCALE GENOMIC DNA]</scope>
    <source>
        <strain evidence="8 9">AMFP18/2</strain>
    </source>
</reference>
<dbReference type="Gene3D" id="1.20.1250.40">
    <property type="match status" value="1"/>
</dbReference>
<dbReference type="EMBL" id="JAFCIX010000242">
    <property type="protein sequence ID" value="KAH6596256.1"/>
    <property type="molecule type" value="Genomic_DNA"/>
</dbReference>
<evidence type="ECO:0000256" key="2">
    <source>
        <dbReference type="ARBA" id="ARBA00006898"/>
    </source>
</evidence>
<dbReference type="InterPro" id="IPR005574">
    <property type="entry name" value="Rpb4/RPC9"/>
</dbReference>
<evidence type="ECO:0000256" key="5">
    <source>
        <dbReference type="ARBA" id="ARBA00023163"/>
    </source>
</evidence>
<dbReference type="InterPro" id="IPR038324">
    <property type="entry name" value="Rpb4/RPC9_sf"/>
</dbReference>
<keyword evidence="4" id="KW-0240">DNA-directed RNA polymerase</keyword>
<dbReference type="InterPro" id="IPR010997">
    <property type="entry name" value="HRDC-like_sf"/>
</dbReference>
<dbReference type="SMART" id="SM00657">
    <property type="entry name" value="RPOL4c"/>
    <property type="match status" value="1"/>
</dbReference>
<evidence type="ECO:0000313" key="9">
    <source>
        <dbReference type="Proteomes" id="UP001648503"/>
    </source>
</evidence>
<keyword evidence="6" id="KW-0539">Nucleus</keyword>
<dbReference type="Proteomes" id="UP001648503">
    <property type="component" value="Unassembled WGS sequence"/>
</dbReference>
<dbReference type="PANTHER" id="PTHR15561">
    <property type="entry name" value="CALCITONIN GENE-RELATED PEPTIDE-RECEPTOR COMPONENT PROTEIN"/>
    <property type="match status" value="1"/>
</dbReference>
<evidence type="ECO:0000313" key="8">
    <source>
        <dbReference type="EMBL" id="KAH6596256.1"/>
    </source>
</evidence>
<evidence type="ECO:0000256" key="6">
    <source>
        <dbReference type="ARBA" id="ARBA00023242"/>
    </source>
</evidence>
<comment type="subcellular location">
    <subcellularLocation>
        <location evidence="1">Nucleus</location>
    </subcellularLocation>
</comment>
<dbReference type="InterPro" id="IPR006590">
    <property type="entry name" value="RNA_pol_Rpb4/RPC9_core"/>
</dbReference>
<proteinExistence type="inferred from homology"/>
<keyword evidence="9" id="KW-1185">Reference proteome</keyword>
<sequence length="134" mass="15259">MNTVQVNSALLCDSEVLRFLQESTKRRSSKQKRQTFQDLRTVEYEVTGYLSELPCSSQTEEQVSSFLVALETWPLTKAEKLQLLNLRPTSLIEIGALVEECEVRFTEDKLEELLQVLDATVPYSKPVSDSADQE</sequence>
<evidence type="ECO:0000256" key="1">
    <source>
        <dbReference type="ARBA" id="ARBA00004123"/>
    </source>
</evidence>
<dbReference type="InterPro" id="IPR038846">
    <property type="entry name" value="RPC9"/>
</dbReference>
<protein>
    <recommendedName>
        <fullName evidence="3">DNA-directed RNA polymerase III subunit RPC9</fullName>
    </recommendedName>
</protein>
<accession>A0ABQ8FD92</accession>
<gene>
    <name evidence="8" type="ORF">BASA50_005299</name>
</gene>
<organism evidence="8 9">
    <name type="scientific">Batrachochytrium salamandrivorans</name>
    <dbReference type="NCBI Taxonomy" id="1357716"/>
    <lineage>
        <taxon>Eukaryota</taxon>
        <taxon>Fungi</taxon>
        <taxon>Fungi incertae sedis</taxon>
        <taxon>Chytridiomycota</taxon>
        <taxon>Chytridiomycota incertae sedis</taxon>
        <taxon>Chytridiomycetes</taxon>
        <taxon>Rhizophydiales</taxon>
        <taxon>Rhizophydiales incertae sedis</taxon>
        <taxon>Batrachochytrium</taxon>
    </lineage>
</organism>
<feature type="domain" description="RNA polymerase Rpb4/RPC9 core" evidence="7">
    <location>
        <begin position="1"/>
        <end position="124"/>
    </location>
</feature>
<dbReference type="PANTHER" id="PTHR15561:SF0">
    <property type="entry name" value="DNA-DIRECTED RNA POLYMERASE III SUBUNIT RPC9"/>
    <property type="match status" value="1"/>
</dbReference>
<evidence type="ECO:0000256" key="3">
    <source>
        <dbReference type="ARBA" id="ARBA00016672"/>
    </source>
</evidence>
<dbReference type="Pfam" id="PF03874">
    <property type="entry name" value="RNA_pol_Rpb4"/>
    <property type="match status" value="1"/>
</dbReference>
<comment type="similarity">
    <text evidence="2">Belongs to the eukaryotic RPC9 RNA polymerase subunit family.</text>
</comment>
<evidence type="ECO:0000256" key="4">
    <source>
        <dbReference type="ARBA" id="ARBA00022478"/>
    </source>
</evidence>
<dbReference type="SUPFAM" id="SSF47819">
    <property type="entry name" value="HRDC-like"/>
    <property type="match status" value="1"/>
</dbReference>
<comment type="caution">
    <text evidence="8">The sequence shown here is derived from an EMBL/GenBank/DDBJ whole genome shotgun (WGS) entry which is preliminary data.</text>
</comment>
<name>A0ABQ8FD92_9FUNG</name>
<keyword evidence="5" id="KW-0804">Transcription</keyword>